<reference evidence="1 2" key="1">
    <citation type="submission" date="2018-03" db="EMBL/GenBank/DDBJ databases">
        <title>Draft Genome Sequences of the Obligatory Marine Myxobacteria Enhygromyxa salina SWB007.</title>
        <authorList>
            <person name="Poehlein A."/>
            <person name="Moghaddam J.A."/>
            <person name="Harms H."/>
            <person name="Alanjari M."/>
            <person name="Koenig G.M."/>
            <person name="Daniel R."/>
            <person name="Schaeberle T.F."/>
        </authorList>
    </citation>
    <scope>NUCLEOTIDE SEQUENCE [LARGE SCALE GENOMIC DNA]</scope>
    <source>
        <strain evidence="1 2">SWB007</strain>
    </source>
</reference>
<evidence type="ECO:0000313" key="2">
    <source>
        <dbReference type="Proteomes" id="UP000238823"/>
    </source>
</evidence>
<comment type="caution">
    <text evidence="1">The sequence shown here is derived from an EMBL/GenBank/DDBJ whole genome shotgun (WGS) entry which is preliminary data.</text>
</comment>
<dbReference type="PROSITE" id="PS51257">
    <property type="entry name" value="PROKAR_LIPOPROTEIN"/>
    <property type="match status" value="1"/>
</dbReference>
<protein>
    <recommendedName>
        <fullName evidence="3">Lipoprotein</fullName>
    </recommendedName>
</protein>
<dbReference type="OrthoDB" id="9822684at2"/>
<evidence type="ECO:0000313" key="1">
    <source>
        <dbReference type="EMBL" id="PRQ09112.1"/>
    </source>
</evidence>
<dbReference type="EMBL" id="PVNL01000030">
    <property type="protein sequence ID" value="PRQ09112.1"/>
    <property type="molecule type" value="Genomic_DNA"/>
</dbReference>
<dbReference type="AlphaFoldDB" id="A0A2S9YVP2"/>
<evidence type="ECO:0008006" key="3">
    <source>
        <dbReference type="Google" id="ProtNLM"/>
    </source>
</evidence>
<proteinExistence type="predicted"/>
<accession>A0A2S9YVP2</accession>
<gene>
    <name evidence="1" type="ORF">ENSA7_11020</name>
</gene>
<dbReference type="Proteomes" id="UP000238823">
    <property type="component" value="Unassembled WGS sequence"/>
</dbReference>
<sequence length="231" mass="25045">MITARLLLGVVLVLVACDTELEPEPPPDSLVATRVHYALATDWEDAEQVDGARVFTTDLGYTVGLTSWWQSTTNLELVACTEDFRHYGHVHDVSQLELQVIEELVAGETAVVGEADGGDQPYCGLYQIMGTVPLDGVEITSRLTGWYRAPGAAEAVRFDAVDTVPVSVLPNLAVGVWDDTLDVDEAHVELVRYPARALDGLVLEALSDLDLAFSASQALGWDAEVHWALGR</sequence>
<organism evidence="1 2">
    <name type="scientific">Enhygromyxa salina</name>
    <dbReference type="NCBI Taxonomy" id="215803"/>
    <lineage>
        <taxon>Bacteria</taxon>
        <taxon>Pseudomonadati</taxon>
        <taxon>Myxococcota</taxon>
        <taxon>Polyangia</taxon>
        <taxon>Nannocystales</taxon>
        <taxon>Nannocystaceae</taxon>
        <taxon>Enhygromyxa</taxon>
    </lineage>
</organism>
<dbReference type="RefSeq" id="WP_106088149.1">
    <property type="nucleotide sequence ID" value="NZ_PVNL01000030.1"/>
</dbReference>
<name>A0A2S9YVP2_9BACT</name>